<dbReference type="AlphaFoldDB" id="Q7RMI0"/>
<proteinExistence type="predicted"/>
<reference evidence="1 2" key="1">
    <citation type="journal article" date="2002" name="Nature">
        <title>Genome sequence and comparative analysis of the model rodent malaria parasite Plasmodium yoelii yoelii.</title>
        <authorList>
            <person name="Carlton J.M."/>
            <person name="Angiuoli S.V."/>
            <person name="Suh B.B."/>
            <person name="Kooij T.W."/>
            <person name="Pertea M."/>
            <person name="Silva J.C."/>
            <person name="Ermolaeva M.D."/>
            <person name="Allen J.E."/>
            <person name="Selengut J.D."/>
            <person name="Koo H.L."/>
            <person name="Peterson J.D."/>
            <person name="Pop M."/>
            <person name="Kosack D.S."/>
            <person name="Shumway M.F."/>
            <person name="Bidwell S.L."/>
            <person name="Shallom S.J."/>
            <person name="van Aken S.E."/>
            <person name="Riedmuller S.B."/>
            <person name="Feldblyum T.V."/>
            <person name="Cho J.K."/>
            <person name="Quackenbush J."/>
            <person name="Sedegah M."/>
            <person name="Shoaibi A."/>
            <person name="Cummings L.M."/>
            <person name="Florens L."/>
            <person name="Yates J.R."/>
            <person name="Raine J.D."/>
            <person name="Sinden R.E."/>
            <person name="Harris M.A."/>
            <person name="Cunningham D.A."/>
            <person name="Preiser P.R."/>
            <person name="Bergman L.W."/>
            <person name="Vaidya A.B."/>
            <person name="van Lin L.H."/>
            <person name="Janse C.J."/>
            <person name="Waters A.P."/>
            <person name="Smith H.O."/>
            <person name="White O.R."/>
            <person name="Salzberg S.L."/>
            <person name="Venter J.C."/>
            <person name="Fraser C.M."/>
            <person name="Hoffman S.L."/>
            <person name="Gardner M.J."/>
            <person name="Carucci D.J."/>
        </authorList>
    </citation>
    <scope>NUCLEOTIDE SEQUENCE [LARGE SCALE GENOMIC DNA]</scope>
    <source>
        <strain evidence="1 2">17XNL</strain>
    </source>
</reference>
<accession>Q7RMI0</accession>
<dbReference type="PaxDb" id="73239-Q7RMI0"/>
<gene>
    <name evidence="1" type="ORF">PY02200</name>
</gene>
<evidence type="ECO:0000313" key="1">
    <source>
        <dbReference type="EMBL" id="EAA21633.1"/>
    </source>
</evidence>
<dbReference type="EMBL" id="AABL01000603">
    <property type="protein sequence ID" value="EAA21633.1"/>
    <property type="molecule type" value="Genomic_DNA"/>
</dbReference>
<protein>
    <submittedName>
        <fullName evidence="1">Uncharacterized protein</fullName>
    </submittedName>
</protein>
<name>Q7RMI0_PLAYO</name>
<dbReference type="InParanoid" id="Q7RMI0"/>
<keyword evidence="2" id="KW-1185">Reference proteome</keyword>
<comment type="caution">
    <text evidence="1">The sequence shown here is derived from an EMBL/GenBank/DDBJ whole genome shotgun (WGS) entry which is preliminary data.</text>
</comment>
<dbReference type="Proteomes" id="UP000008553">
    <property type="component" value="Unassembled WGS sequence"/>
</dbReference>
<organism evidence="1 2">
    <name type="scientific">Plasmodium yoelii yoelii</name>
    <dbReference type="NCBI Taxonomy" id="73239"/>
    <lineage>
        <taxon>Eukaryota</taxon>
        <taxon>Sar</taxon>
        <taxon>Alveolata</taxon>
        <taxon>Apicomplexa</taxon>
        <taxon>Aconoidasida</taxon>
        <taxon>Haemosporida</taxon>
        <taxon>Plasmodiidae</taxon>
        <taxon>Plasmodium</taxon>
        <taxon>Plasmodium (Vinckeia)</taxon>
    </lineage>
</organism>
<evidence type="ECO:0000313" key="2">
    <source>
        <dbReference type="Proteomes" id="UP000008553"/>
    </source>
</evidence>
<sequence>MNTHTHVHTNEKKKKKYIFYIRKNNEKVYKYKFPLIFYKIYIESLSRWEIDVAREEIYFIKASFKSLELRDQKQ</sequence>